<sequence>MTGLKVELHCHNEFSNFQLGPKETPYDCGVSIPEQLDKAYETSLDAFFITNHNTLNGYRSILEYQENHVKYKNIKVYPGEEVTTDTGIHVLAFGLHQTIKAGQELEEILDQIKSQDAVSCAPHPFGLSNGLREKAILCDLIEVFNSNNVDRYSNIRAYNFAKTNNLIEVSGSDSHVVSTLGRCTNMIDSENKLDDILYAMKHGKITIENTGYITSREMIEHALYKIENSKEDILLYFEQNHPHMTGLCRFLINAFESNPNSIVWTTAYKIAVRLITKLSNKINFKDQDHTVLYERNLRAILPMILK</sequence>
<gene>
    <name evidence="2" type="ORF">NSIN_40085</name>
</gene>
<dbReference type="PANTHER" id="PTHR42924:SF3">
    <property type="entry name" value="POLYMERASE_HISTIDINOL PHOSPHATASE N-TERMINAL DOMAIN-CONTAINING PROTEIN"/>
    <property type="match status" value="1"/>
</dbReference>
<dbReference type="GO" id="GO:0004534">
    <property type="term" value="F:5'-3' RNA exonuclease activity"/>
    <property type="evidence" value="ECO:0007669"/>
    <property type="project" value="TreeGrafter"/>
</dbReference>
<protein>
    <submittedName>
        <fullName evidence="2">PHP domain protein</fullName>
    </submittedName>
</protein>
<dbReference type="RefSeq" id="WP_101010692.1">
    <property type="nucleotide sequence ID" value="NZ_FRFC01000005.1"/>
</dbReference>
<dbReference type="SUPFAM" id="SSF89550">
    <property type="entry name" value="PHP domain-like"/>
    <property type="match status" value="1"/>
</dbReference>
<dbReference type="InterPro" id="IPR052018">
    <property type="entry name" value="PHP_domain"/>
</dbReference>
<feature type="domain" description="Polymerase/histidinol phosphatase N-terminal" evidence="1">
    <location>
        <begin position="6"/>
        <end position="86"/>
    </location>
</feature>
<reference evidence="3" key="1">
    <citation type="submission" date="2016-12" db="EMBL/GenBank/DDBJ databases">
        <authorList>
            <person name="Herbold C."/>
        </authorList>
    </citation>
    <scope>NUCLEOTIDE SEQUENCE [LARGE SCALE GENOMIC DNA]</scope>
</reference>
<dbReference type="Gene3D" id="3.20.20.140">
    <property type="entry name" value="Metal-dependent hydrolases"/>
    <property type="match status" value="1"/>
</dbReference>
<dbReference type="Proteomes" id="UP000232412">
    <property type="component" value="Unassembled WGS sequence"/>
</dbReference>
<proteinExistence type="predicted"/>
<evidence type="ECO:0000313" key="3">
    <source>
        <dbReference type="Proteomes" id="UP000232412"/>
    </source>
</evidence>
<organism evidence="2 3">
    <name type="scientific">Nitrosotalea sinensis</name>
    <dbReference type="NCBI Taxonomy" id="1499975"/>
    <lineage>
        <taxon>Archaea</taxon>
        <taxon>Nitrososphaerota</taxon>
        <taxon>Nitrososphaeria</taxon>
        <taxon>Nitrosotaleales</taxon>
        <taxon>Nitrosotaleaceae</taxon>
        <taxon>Nitrosotalea</taxon>
    </lineage>
</organism>
<dbReference type="GO" id="GO:0035312">
    <property type="term" value="F:5'-3' DNA exonuclease activity"/>
    <property type="evidence" value="ECO:0007669"/>
    <property type="project" value="TreeGrafter"/>
</dbReference>
<accession>A0A2H1EIB8</accession>
<dbReference type="CDD" id="cd07432">
    <property type="entry name" value="PHP_HisPPase"/>
    <property type="match status" value="1"/>
</dbReference>
<evidence type="ECO:0000313" key="2">
    <source>
        <dbReference type="EMBL" id="SHO47405.1"/>
    </source>
</evidence>
<dbReference type="InterPro" id="IPR016195">
    <property type="entry name" value="Pol/histidinol_Pase-like"/>
</dbReference>
<dbReference type="PANTHER" id="PTHR42924">
    <property type="entry name" value="EXONUCLEASE"/>
    <property type="match status" value="1"/>
</dbReference>
<dbReference type="OrthoDB" id="50465at2157"/>
<keyword evidence="3" id="KW-1185">Reference proteome</keyword>
<dbReference type="InterPro" id="IPR003141">
    <property type="entry name" value="Pol/His_phosphatase_N"/>
</dbReference>
<evidence type="ECO:0000259" key="1">
    <source>
        <dbReference type="SMART" id="SM00481"/>
    </source>
</evidence>
<dbReference type="AlphaFoldDB" id="A0A2H1EIB8"/>
<name>A0A2H1EIB8_9ARCH</name>
<dbReference type="EMBL" id="FRFC01000005">
    <property type="protein sequence ID" value="SHO47405.1"/>
    <property type="molecule type" value="Genomic_DNA"/>
</dbReference>
<dbReference type="Pfam" id="PF13263">
    <property type="entry name" value="PHP_C"/>
    <property type="match status" value="1"/>
</dbReference>
<dbReference type="SMART" id="SM00481">
    <property type="entry name" value="POLIIIAc"/>
    <property type="match status" value="1"/>
</dbReference>